<dbReference type="PANTHER" id="PTHR32059">
    <property type="entry name" value="RAB11-BINDING PROTEIN RELCH"/>
    <property type="match status" value="1"/>
</dbReference>
<organism evidence="2 3">
    <name type="scientific">Phaedon cochleariae</name>
    <name type="common">Mustard beetle</name>
    <dbReference type="NCBI Taxonomy" id="80249"/>
    <lineage>
        <taxon>Eukaryota</taxon>
        <taxon>Metazoa</taxon>
        <taxon>Ecdysozoa</taxon>
        <taxon>Arthropoda</taxon>
        <taxon>Hexapoda</taxon>
        <taxon>Insecta</taxon>
        <taxon>Pterygota</taxon>
        <taxon>Neoptera</taxon>
        <taxon>Endopterygota</taxon>
        <taxon>Coleoptera</taxon>
        <taxon>Polyphaga</taxon>
        <taxon>Cucujiformia</taxon>
        <taxon>Chrysomeloidea</taxon>
        <taxon>Chrysomelidae</taxon>
        <taxon>Chrysomelinae</taxon>
        <taxon>Chrysomelini</taxon>
        <taxon>Phaedon</taxon>
    </lineage>
</organism>
<reference evidence="2" key="2">
    <citation type="submission" date="2022-10" db="EMBL/GenBank/DDBJ databases">
        <authorList>
            <consortium name="ENA_rothamsted_submissions"/>
            <consortium name="culmorum"/>
            <person name="King R."/>
        </authorList>
    </citation>
    <scope>NUCLEOTIDE SEQUENCE</scope>
</reference>
<dbReference type="Proteomes" id="UP001153737">
    <property type="component" value="Chromosome 8"/>
</dbReference>
<dbReference type="SMART" id="SM00667">
    <property type="entry name" value="LisH"/>
    <property type="match status" value="1"/>
</dbReference>
<proteinExistence type="predicted"/>
<feature type="coiled-coil region" evidence="1">
    <location>
        <begin position="104"/>
        <end position="131"/>
    </location>
</feature>
<dbReference type="PROSITE" id="PS50896">
    <property type="entry name" value="LISH"/>
    <property type="match status" value="1"/>
</dbReference>
<dbReference type="Gene3D" id="1.25.10.10">
    <property type="entry name" value="Leucine-rich Repeat Variant"/>
    <property type="match status" value="2"/>
</dbReference>
<dbReference type="GO" id="GO:0055037">
    <property type="term" value="C:recycling endosome"/>
    <property type="evidence" value="ECO:0007669"/>
    <property type="project" value="TreeGrafter"/>
</dbReference>
<dbReference type="GO" id="GO:0005802">
    <property type="term" value="C:trans-Golgi network"/>
    <property type="evidence" value="ECO:0007669"/>
    <property type="project" value="InterPro"/>
</dbReference>
<gene>
    <name evidence="2" type="ORF">PHAECO_LOCUS11896</name>
</gene>
<keyword evidence="3" id="KW-1185">Reference proteome</keyword>
<name>A0A9N9SMC5_PHACE</name>
<keyword evidence="1" id="KW-0175">Coiled coil</keyword>
<feature type="coiled-coil region" evidence="1">
    <location>
        <begin position="228"/>
        <end position="255"/>
    </location>
</feature>
<reference evidence="2" key="1">
    <citation type="submission" date="2022-01" db="EMBL/GenBank/DDBJ databases">
        <authorList>
            <person name="King R."/>
        </authorList>
    </citation>
    <scope>NUCLEOTIDE SEQUENCE</scope>
</reference>
<evidence type="ECO:0000256" key="1">
    <source>
        <dbReference type="SAM" id="Coils"/>
    </source>
</evidence>
<dbReference type="EMBL" id="OU896714">
    <property type="protein sequence ID" value="CAG9824943.1"/>
    <property type="molecule type" value="Genomic_DNA"/>
</dbReference>
<evidence type="ECO:0000313" key="2">
    <source>
        <dbReference type="EMBL" id="CAG9824943.1"/>
    </source>
</evidence>
<dbReference type="InterPro" id="IPR011989">
    <property type="entry name" value="ARM-like"/>
</dbReference>
<protein>
    <recommendedName>
        <fullName evidence="4">LisH domain-containing protein</fullName>
    </recommendedName>
</protein>
<dbReference type="OrthoDB" id="1695393at2759"/>
<dbReference type="InterPro" id="IPR006594">
    <property type="entry name" value="LisH"/>
</dbReference>
<dbReference type="AlphaFoldDB" id="A0A9N9SMC5"/>
<dbReference type="InterPro" id="IPR016024">
    <property type="entry name" value="ARM-type_fold"/>
</dbReference>
<evidence type="ECO:0008006" key="4">
    <source>
        <dbReference type="Google" id="ProtNLM"/>
    </source>
</evidence>
<dbReference type="SUPFAM" id="SSF48371">
    <property type="entry name" value="ARM repeat"/>
    <property type="match status" value="1"/>
</dbReference>
<dbReference type="InterPro" id="IPR040362">
    <property type="entry name" value="RELCH"/>
</dbReference>
<dbReference type="GO" id="GO:0032367">
    <property type="term" value="P:intracellular cholesterol transport"/>
    <property type="evidence" value="ECO:0007669"/>
    <property type="project" value="InterPro"/>
</dbReference>
<accession>A0A9N9SMC5</accession>
<sequence length="1095" mass="123888">MATGSESQQNEKFEFINKDVSYSDIAEKLLNDRLLLTALEFHSELLESGKEIRQLKNFFSNPKNFEIQTQEFSTQLSRSGSQVTLDSLDLTRYSEDGAGTDERVAILEFELRKAKETINALRNNLTVATEIDITAPNASKDNMRNTNASGIKPHEQRALNFLINEYLLIHGYKLTSITFADENPNQDFDDWDDVGLNISKPPELLSLYRDGLKQTGCNSSHISVQTDKDENEELIKEMNRIIQTLEAKILTLQSENSEILKLHDAMKELMLHQSCTDNPATRVNSVISSQEQDYTHSPERFEMVDGNSDRNSASIILEDNISNNSSNTNEWMNVSIGNKESQSQIKHETDAETDISSIFKKCPFTKEVFLACYIDTPSIVDQETHQILSKTVVDEDYVHLTSNALLTIIPSVILNKREDIIPLLLTTIHLNPKATERDQLLQQFFNLKKKPSEAERKVIVGGLLAIAKCSGESVIENEILPQCWLQLTHKYVERRLLVAEACIALIPLISEPIRNSLCLSIIQQMLDDKDDVVRETVIKAFSILTVLCCDKDKYIQCEQLAVSTLNDSSNSLVNLSAQILFPVLGKWALQEGLLCNSLFKKLLNILNNNVKSFDSLKVNQFSDKILRIINIVENLLPFLLMSVARHQNILTNIEKDVSMELRSDFKNVCTSLTNPEIFSTDGVNCGMVVYEFDEYIKDNPNVSWPEMDWIVDIMLPDLLNNLQYIEYSQQQVLQSFINLFSHFCIIFGENFAASKMRPLLQSKMRNLEQAMTSFNQFSPNLNILPVYLTILTHTKGHEEMANLLRTFVCALPLCGTPLDCLEVTLRRLCESGMQEMVVQCLWSGVVHQRPLVRAASATLFGEIVGICDRDLLRTKVTAALVTLAADNDMLVRTAAIPALGSLITDCSIIDIHDKVYMQLQNFLSDDNLKENHGLLRQLIVTLGKIVNSCSVSFRNDVVLPQLASFSMLLPQIKNPRKTDLVLAMLNAFTNIIYTPLNDQITSKLLLPGLRNLEAVIMENENLHCHWETITSLMKECENKIDFAVPESPIISQTNKTSHNVNQSVEEMRQKVSKIFHTPLPKPNNLPNLQGFFKKK</sequence>
<evidence type="ECO:0000313" key="3">
    <source>
        <dbReference type="Proteomes" id="UP001153737"/>
    </source>
</evidence>
<dbReference type="PANTHER" id="PTHR32059:SF0">
    <property type="entry name" value="RAB11-BINDING PROTEIN RELCH"/>
    <property type="match status" value="1"/>
</dbReference>